<reference evidence="1 2" key="1">
    <citation type="submission" date="2016-07" db="EMBL/GenBank/DDBJ databases">
        <title>Draft genome sequence of Methyloligella halotolerans C2T (VKM B-2706T=CCUG 61687T=DSM 25045T), a halotolerant polyhydroxybutyrate accumulating methylotroph.</title>
        <authorList>
            <person name="Vasilenko O.V."/>
            <person name="Doronina N.V."/>
            <person name="Poroshina M.N."/>
            <person name="Tarlachkov S.V."/>
            <person name="Trotsenko Y.A."/>
        </authorList>
    </citation>
    <scope>NUCLEOTIDE SEQUENCE [LARGE SCALE GENOMIC DNA]</scope>
    <source>
        <strain evidence="1 2">VKM B-2706</strain>
    </source>
</reference>
<proteinExistence type="predicted"/>
<evidence type="ECO:0000313" key="1">
    <source>
        <dbReference type="EMBL" id="ODA65984.1"/>
    </source>
</evidence>
<gene>
    <name evidence="1" type="ORF">A7A08_03128</name>
</gene>
<dbReference type="EMBL" id="MASI01000012">
    <property type="protein sequence ID" value="ODA65984.1"/>
    <property type="molecule type" value="Genomic_DNA"/>
</dbReference>
<comment type="caution">
    <text evidence="1">The sequence shown here is derived from an EMBL/GenBank/DDBJ whole genome shotgun (WGS) entry which is preliminary data.</text>
</comment>
<name>A0A1E2RUS7_9HYPH</name>
<accession>A0A1E2RUS7</accession>
<evidence type="ECO:0000313" key="2">
    <source>
        <dbReference type="Proteomes" id="UP000095087"/>
    </source>
</evidence>
<organism evidence="1 2">
    <name type="scientific">Methyloligella halotolerans</name>
    <dbReference type="NCBI Taxonomy" id="1177755"/>
    <lineage>
        <taxon>Bacteria</taxon>
        <taxon>Pseudomonadati</taxon>
        <taxon>Pseudomonadota</taxon>
        <taxon>Alphaproteobacteria</taxon>
        <taxon>Hyphomicrobiales</taxon>
        <taxon>Hyphomicrobiaceae</taxon>
        <taxon>Methyloligella</taxon>
    </lineage>
</organism>
<keyword evidence="2" id="KW-1185">Reference proteome</keyword>
<sequence length="248" mass="29210">MSGSKEFTEEDVNKAVEKTLDERSKDGAFQYHDSRTNQELELVYEQTRIVRGMEGYGWFANLIFHDKENEKKQYALDFWYREDGDQLDLKDIRVQKGPKKEGDGWIMVTRLPVAWWWLPVSEHPGDTEVTRAWHVMSAIHNYIADNKDKDGALIIKDDKTGQSISLEFIEIHQPVRRLKGDGEFFVCTDFRKMGSQNAYYDVDFWLDESSGKLKVTDVKLHKVPVEEDGIWMQEFRYKFDDLEHEDVQ</sequence>
<dbReference type="OrthoDB" id="8434755at2"/>
<dbReference type="AlphaFoldDB" id="A0A1E2RUS7"/>
<dbReference type="STRING" id="1177755.A7A08_03128"/>
<dbReference type="Proteomes" id="UP000095087">
    <property type="component" value="Unassembled WGS sequence"/>
</dbReference>
<dbReference type="RefSeq" id="WP_069096244.1">
    <property type="nucleotide sequence ID" value="NZ_MASI01000012.1"/>
</dbReference>
<protein>
    <submittedName>
        <fullName evidence="1">Uncharacterized protein</fullName>
    </submittedName>
</protein>